<feature type="transmembrane region" description="Helical" evidence="1">
    <location>
        <begin position="54"/>
        <end position="79"/>
    </location>
</feature>
<proteinExistence type="predicted"/>
<dbReference type="AlphaFoldDB" id="A0A1I1A117"/>
<reference evidence="3" key="1">
    <citation type="submission" date="2016-10" db="EMBL/GenBank/DDBJ databases">
        <authorList>
            <person name="Varghese N."/>
            <person name="Submissions S."/>
        </authorList>
    </citation>
    <scope>NUCLEOTIDE SEQUENCE [LARGE SCALE GENOMIC DNA]</scope>
    <source>
        <strain evidence="3">CGMCC 4.6945</strain>
    </source>
</reference>
<gene>
    <name evidence="2" type="ORF">SAMN05421867_11427</name>
</gene>
<organism evidence="2 3">
    <name type="scientific">Cellulomonas marina</name>
    <dbReference type="NCBI Taxonomy" id="988821"/>
    <lineage>
        <taxon>Bacteria</taxon>
        <taxon>Bacillati</taxon>
        <taxon>Actinomycetota</taxon>
        <taxon>Actinomycetes</taxon>
        <taxon>Micrococcales</taxon>
        <taxon>Cellulomonadaceae</taxon>
        <taxon>Cellulomonas</taxon>
    </lineage>
</organism>
<keyword evidence="1" id="KW-0812">Transmembrane</keyword>
<evidence type="ECO:0000313" key="3">
    <source>
        <dbReference type="Proteomes" id="UP000199012"/>
    </source>
</evidence>
<accession>A0A1I1A117</accession>
<evidence type="ECO:0000313" key="2">
    <source>
        <dbReference type="EMBL" id="SFB31517.1"/>
    </source>
</evidence>
<evidence type="ECO:0000256" key="1">
    <source>
        <dbReference type="SAM" id="Phobius"/>
    </source>
</evidence>
<keyword evidence="3" id="KW-1185">Reference proteome</keyword>
<feature type="transmembrane region" description="Helical" evidence="1">
    <location>
        <begin position="26"/>
        <end position="42"/>
    </location>
</feature>
<dbReference type="EMBL" id="FOKA01000014">
    <property type="protein sequence ID" value="SFB31517.1"/>
    <property type="molecule type" value="Genomic_DNA"/>
</dbReference>
<dbReference type="Proteomes" id="UP000199012">
    <property type="component" value="Unassembled WGS sequence"/>
</dbReference>
<protein>
    <submittedName>
        <fullName evidence="2">Uncharacterized protein</fullName>
    </submittedName>
</protein>
<name>A0A1I1A117_9CELL</name>
<keyword evidence="1" id="KW-1133">Transmembrane helix</keyword>
<sequence length="120" mass="12862">MRRATFIFLAGLLASMAPLPWPAVGVLLVIASIVLAVRAARTGRAQGGSARSPFATSAVVLVVVATLWTVASSSTLLLWPVRQQLQDCQERAVTVTAQQRCTQAYQDRLEEMGLRGTPTP</sequence>
<keyword evidence="1" id="KW-0472">Membrane</keyword>